<keyword evidence="2 15" id="KW-0813">Transport</keyword>
<evidence type="ECO:0000256" key="1">
    <source>
        <dbReference type="ARBA" id="ARBA00005513"/>
    </source>
</evidence>
<evidence type="ECO:0000256" key="17">
    <source>
        <dbReference type="SAM" id="Coils"/>
    </source>
</evidence>
<comment type="function">
    <text evidence="12">Component of the F(0) channel, it forms part of the peripheral stalk, linking F(1) to F(0). The b'-subunit is a diverged and duplicated form of b found in plants and photosynthetic bacteria.</text>
</comment>
<keyword evidence="6 15" id="KW-0375">Hydrogen ion transport</keyword>
<dbReference type="InterPro" id="IPR002146">
    <property type="entry name" value="ATP_synth_b/b'su_bac/chlpt"/>
</dbReference>
<evidence type="ECO:0000256" key="4">
    <source>
        <dbReference type="ARBA" id="ARBA00022547"/>
    </source>
</evidence>
<dbReference type="PANTHER" id="PTHR33445:SF1">
    <property type="entry name" value="ATP SYNTHASE SUBUNIT B"/>
    <property type="match status" value="1"/>
</dbReference>
<organism evidence="18 19">
    <name type="scientific">Mucilaginibacter antarcticus</name>
    <dbReference type="NCBI Taxonomy" id="1855725"/>
    <lineage>
        <taxon>Bacteria</taxon>
        <taxon>Pseudomonadati</taxon>
        <taxon>Bacteroidota</taxon>
        <taxon>Sphingobacteriia</taxon>
        <taxon>Sphingobacteriales</taxon>
        <taxon>Sphingobacteriaceae</taxon>
        <taxon>Mucilaginibacter</taxon>
    </lineage>
</organism>
<evidence type="ECO:0000256" key="3">
    <source>
        <dbReference type="ARBA" id="ARBA00022475"/>
    </source>
</evidence>
<dbReference type="InterPro" id="IPR050059">
    <property type="entry name" value="ATP_synthase_B_chain"/>
</dbReference>
<feature type="transmembrane region" description="Helical" evidence="15">
    <location>
        <begin position="12"/>
        <end position="35"/>
    </location>
</feature>
<comment type="similarity">
    <text evidence="1 15 16">Belongs to the ATPase B chain family.</text>
</comment>
<evidence type="ECO:0000256" key="16">
    <source>
        <dbReference type="RuleBase" id="RU003848"/>
    </source>
</evidence>
<evidence type="ECO:0000256" key="10">
    <source>
        <dbReference type="ARBA" id="ARBA00023310"/>
    </source>
</evidence>
<evidence type="ECO:0000313" key="18">
    <source>
        <dbReference type="EMBL" id="MFD2864746.1"/>
    </source>
</evidence>
<evidence type="ECO:0000256" key="9">
    <source>
        <dbReference type="ARBA" id="ARBA00023136"/>
    </source>
</evidence>
<dbReference type="PANTHER" id="PTHR33445">
    <property type="entry name" value="ATP SYNTHASE SUBUNIT B', CHLOROPLASTIC"/>
    <property type="match status" value="1"/>
</dbReference>
<dbReference type="RefSeq" id="WP_377125779.1">
    <property type="nucleotide sequence ID" value="NZ_JBHUON010000008.1"/>
</dbReference>
<keyword evidence="7 15" id="KW-1133">Transmembrane helix</keyword>
<dbReference type="InterPro" id="IPR028987">
    <property type="entry name" value="ATP_synth_B-like_membr_sf"/>
</dbReference>
<proteinExistence type="inferred from homology"/>
<keyword evidence="4 15" id="KW-0138">CF(0)</keyword>
<dbReference type="SUPFAM" id="SSF81573">
    <property type="entry name" value="F1F0 ATP synthase subunit B, membrane domain"/>
    <property type="match status" value="1"/>
</dbReference>
<name>A0ABW5XMT0_9SPHI</name>
<evidence type="ECO:0000256" key="11">
    <source>
        <dbReference type="ARBA" id="ARBA00025198"/>
    </source>
</evidence>
<evidence type="ECO:0000256" key="6">
    <source>
        <dbReference type="ARBA" id="ARBA00022781"/>
    </source>
</evidence>
<keyword evidence="17" id="KW-0175">Coiled coil</keyword>
<gene>
    <name evidence="15 18" type="primary">atpF</name>
    <name evidence="18" type="ORF">ACFSYC_08615</name>
</gene>
<accession>A0ABW5XMT0</accession>
<keyword evidence="19" id="KW-1185">Reference proteome</keyword>
<dbReference type="Gene3D" id="1.20.5.620">
    <property type="entry name" value="F1F0 ATP synthase subunit B, membrane domain"/>
    <property type="match status" value="1"/>
</dbReference>
<evidence type="ECO:0000256" key="12">
    <source>
        <dbReference type="ARBA" id="ARBA00025614"/>
    </source>
</evidence>
<dbReference type="NCBIfam" id="TIGR01144">
    <property type="entry name" value="ATP_synt_b"/>
    <property type="match status" value="1"/>
</dbReference>
<dbReference type="EMBL" id="JBHUON010000008">
    <property type="protein sequence ID" value="MFD2864746.1"/>
    <property type="molecule type" value="Genomic_DNA"/>
</dbReference>
<sequence length="168" mass="18982">MEELFDGLLNDHLGFVVWSTVAFLILLFLLAKFAWKPIMGAIDERERSIESALLKAEAAKEEMSRLTSENEALLKQARIERDAILSEAKKVKDSIIAEAKEAAQKEAGRQIEMARIEINNQKAIAMADVKNQVATLSLQIAEKVLQRQLEDQHKQDELVSQLLKEVKL</sequence>
<reference evidence="19" key="1">
    <citation type="journal article" date="2019" name="Int. J. Syst. Evol. Microbiol.">
        <title>The Global Catalogue of Microorganisms (GCM) 10K type strain sequencing project: providing services to taxonomists for standard genome sequencing and annotation.</title>
        <authorList>
            <consortium name="The Broad Institute Genomics Platform"/>
            <consortium name="The Broad Institute Genome Sequencing Center for Infectious Disease"/>
            <person name="Wu L."/>
            <person name="Ma J."/>
        </authorList>
    </citation>
    <scope>NUCLEOTIDE SEQUENCE [LARGE SCALE GENOMIC DNA]</scope>
    <source>
        <strain evidence="19">KCTC 52232</strain>
    </source>
</reference>
<keyword evidence="10 15" id="KW-0066">ATP synthesis</keyword>
<comment type="subunit">
    <text evidence="13">F-type ATPases have 2 components, F(1) - the catalytic core - and F(0) - the membrane proton channel. F(1) has five subunits: alpha(3), beta(3), gamma(1), delta(1), epsilon(1). F(0) has four main subunits: a(1), b(2) and c(10-14). The alpha and beta chains form an alternating ring which encloses part of the gamma chain. F(1) is attached to F(0) by a central stalk formed by the gamma and epsilon chains, while a peripheral stalk is formed by the delta and b chains.</text>
</comment>
<evidence type="ECO:0000256" key="13">
    <source>
        <dbReference type="ARBA" id="ARBA00026054"/>
    </source>
</evidence>
<comment type="function">
    <text evidence="11 15">F(1)F(0) ATP synthase produces ATP from ADP in the presence of a proton or sodium gradient. F-type ATPases consist of two structural domains, F(1) containing the extramembraneous catalytic core and F(0) containing the membrane proton channel, linked together by a central stalk and a peripheral stalk. During catalysis, ATP synthesis in the catalytic domain of F(1) is coupled via a rotary mechanism of the central stalk subunits to proton translocation.</text>
</comment>
<evidence type="ECO:0000256" key="7">
    <source>
        <dbReference type="ARBA" id="ARBA00022989"/>
    </source>
</evidence>
<dbReference type="InterPro" id="IPR005864">
    <property type="entry name" value="ATP_synth_F0_bsu_bac"/>
</dbReference>
<evidence type="ECO:0000256" key="5">
    <source>
        <dbReference type="ARBA" id="ARBA00022692"/>
    </source>
</evidence>
<dbReference type="Proteomes" id="UP001597601">
    <property type="component" value="Unassembled WGS sequence"/>
</dbReference>
<protein>
    <recommendedName>
        <fullName evidence="15">ATP synthase subunit b</fullName>
    </recommendedName>
    <alternativeName>
        <fullName evidence="15">ATP synthase F(0) sector subunit b</fullName>
    </alternativeName>
    <alternativeName>
        <fullName evidence="15">ATPase subunit I</fullName>
    </alternativeName>
    <alternativeName>
        <fullName evidence="15">F-type ATPase subunit b</fullName>
        <shortName evidence="15">F-ATPase subunit b</shortName>
    </alternativeName>
</protein>
<evidence type="ECO:0000256" key="15">
    <source>
        <dbReference type="HAMAP-Rule" id="MF_01398"/>
    </source>
</evidence>
<evidence type="ECO:0000256" key="14">
    <source>
        <dbReference type="ARBA" id="ARBA00037847"/>
    </source>
</evidence>
<comment type="subunit">
    <text evidence="15">F-type ATPases have 2 components, F(1) - the catalytic core - and F(0) - the membrane proton channel. F(1) has five subunits: alpha(3), beta(3), gamma(1), delta(1), epsilon(1). F(0) has three main subunits: a(1), b(2) and c(10-14). The alpha and beta chains form an alternating ring which encloses part of the gamma chain. F(1) is attached to F(0) by a central stalk formed by the gamma and epsilon chains, while a peripheral stalk is formed by the delta and b chains.</text>
</comment>
<comment type="caution">
    <text evidence="18">The sequence shown here is derived from an EMBL/GenBank/DDBJ whole genome shotgun (WGS) entry which is preliminary data.</text>
</comment>
<dbReference type="CDD" id="cd06503">
    <property type="entry name" value="ATP-synt_Fo_b"/>
    <property type="match status" value="1"/>
</dbReference>
<comment type="subcellular location">
    <subcellularLocation>
        <location evidence="15">Cell membrane</location>
        <topology evidence="15">Single-pass membrane protein</topology>
    </subcellularLocation>
    <subcellularLocation>
        <location evidence="14">Endomembrane system</location>
        <topology evidence="14">Single-pass membrane protein</topology>
    </subcellularLocation>
</comment>
<keyword evidence="3 15" id="KW-1003">Cell membrane</keyword>
<keyword evidence="8 15" id="KW-0406">Ion transport</keyword>
<evidence type="ECO:0000313" key="19">
    <source>
        <dbReference type="Proteomes" id="UP001597601"/>
    </source>
</evidence>
<keyword evidence="9 15" id="KW-0472">Membrane</keyword>
<dbReference type="Pfam" id="PF00430">
    <property type="entry name" value="ATP-synt_B"/>
    <property type="match status" value="1"/>
</dbReference>
<dbReference type="HAMAP" id="MF_01398">
    <property type="entry name" value="ATP_synth_b_bprime"/>
    <property type="match status" value="1"/>
</dbReference>
<feature type="coiled-coil region" evidence="17">
    <location>
        <begin position="42"/>
        <end position="105"/>
    </location>
</feature>
<evidence type="ECO:0000256" key="2">
    <source>
        <dbReference type="ARBA" id="ARBA00022448"/>
    </source>
</evidence>
<evidence type="ECO:0000256" key="8">
    <source>
        <dbReference type="ARBA" id="ARBA00023065"/>
    </source>
</evidence>
<keyword evidence="5 15" id="KW-0812">Transmembrane</keyword>